<evidence type="ECO:0000256" key="1">
    <source>
        <dbReference type="ARBA" id="ARBA00022737"/>
    </source>
</evidence>
<dbReference type="AlphaFoldDB" id="A0AAD5U102"/>
<dbReference type="Pfam" id="PF00383">
    <property type="entry name" value="dCMP_cyt_deam_1"/>
    <property type="match status" value="1"/>
</dbReference>
<dbReference type="GO" id="GO:0005737">
    <property type="term" value="C:cytoplasm"/>
    <property type="evidence" value="ECO:0007669"/>
    <property type="project" value="TreeGrafter"/>
</dbReference>
<dbReference type="InterPro" id="IPR012677">
    <property type="entry name" value="Nucleotide-bd_a/b_plait_sf"/>
</dbReference>
<dbReference type="GO" id="GO:0003723">
    <property type="term" value="F:RNA binding"/>
    <property type="evidence" value="ECO:0007669"/>
    <property type="project" value="UniProtKB-UniRule"/>
</dbReference>
<dbReference type="InterPro" id="IPR015517">
    <property type="entry name" value="dCMP_deaminase-rel"/>
</dbReference>
<dbReference type="PROSITE" id="PS51747">
    <property type="entry name" value="CYT_DCMP_DEAMINASES_2"/>
    <property type="match status" value="2"/>
</dbReference>
<accession>A0AAD5U102</accession>
<feature type="domain" description="CMP/dCMP-type deaminase" evidence="7">
    <location>
        <begin position="470"/>
        <end position="544"/>
    </location>
</feature>
<protein>
    <recommendedName>
        <fullName evidence="3">Cytidine and dCMP deaminase domain-containing protein 1</fullName>
    </recommendedName>
    <alternativeName>
        <fullName evidence="4">Cytidine deaminase</fullName>
    </alternativeName>
</protein>
<dbReference type="GO" id="GO:0004132">
    <property type="term" value="F:dCMP deaminase activity"/>
    <property type="evidence" value="ECO:0007669"/>
    <property type="project" value="TreeGrafter"/>
</dbReference>
<evidence type="ECO:0000259" key="6">
    <source>
        <dbReference type="PROSITE" id="PS50102"/>
    </source>
</evidence>
<dbReference type="PANTHER" id="PTHR11086">
    <property type="entry name" value="DEOXYCYTIDYLATE DEAMINASE-RELATED"/>
    <property type="match status" value="1"/>
</dbReference>
<dbReference type="InterPro" id="IPR035979">
    <property type="entry name" value="RBD_domain_sf"/>
</dbReference>
<dbReference type="GO" id="GO:0006139">
    <property type="term" value="P:nucleobase-containing compound metabolic process"/>
    <property type="evidence" value="ECO:0007669"/>
    <property type="project" value="UniProtKB-ARBA"/>
</dbReference>
<dbReference type="EMBL" id="JADGJW010000268">
    <property type="protein sequence ID" value="KAJ3220852.1"/>
    <property type="molecule type" value="Genomic_DNA"/>
</dbReference>
<sequence length="544" mass="61137">MSILLDLPRFVIVANISHSGNSRNLSQFINTLCAIKILSIKFNDSTNKCKTAIIEFQNSTDATGIVEVLDGFAFHGKNLQVGFYPQPTQEVLMALESTKLSKRFESQQKGFSKKFEDFSTFSGQNFPPLLNSFGKQENLIPRKFSDNQDLEDEALLLESINSFKEDALINDKKISHSLPIGNFFDNEFFNKKSTSHNSLRSSSLLTSGLLNDNDGRIGFFVQKPISPPLSDDFDVLKVSNLVPQTSASMGNYFRKEDPKAVGAQLSFKDAGRKERILVADSNGEAHAIVRALLNSPVPPKGCDVYVSRFPCSLCTKIMVQAGVRKCYYFPAKKWEMQIDEEGNVKEKKEKNRRSVSRLVSNNTIEKALGLYIPQWDHSYLERCAVETANSSYTNFTGLFADVPNIWELDEEISTHAGIAPRWNTISLKFKKTLAAIAHLKRIYDVPVFKQIHHHQLVSSCLEGEMEECPEIISHAIVLAHIAARRTDDPKVGVGAIIIENNRYVSIAWNGFPKKAQHLDYPQAGADDSIEDEELKYDYILHAEQ</sequence>
<dbReference type="Proteomes" id="UP001211065">
    <property type="component" value="Unassembled WGS sequence"/>
</dbReference>
<dbReference type="SUPFAM" id="SSF54928">
    <property type="entry name" value="RNA-binding domain, RBD"/>
    <property type="match status" value="1"/>
</dbReference>
<dbReference type="Gene3D" id="3.40.140.10">
    <property type="entry name" value="Cytidine Deaminase, domain 2"/>
    <property type="match status" value="2"/>
</dbReference>
<reference evidence="8" key="1">
    <citation type="submission" date="2020-05" db="EMBL/GenBank/DDBJ databases">
        <title>Phylogenomic resolution of chytrid fungi.</title>
        <authorList>
            <person name="Stajich J.E."/>
            <person name="Amses K."/>
            <person name="Simmons R."/>
            <person name="Seto K."/>
            <person name="Myers J."/>
            <person name="Bonds A."/>
            <person name="Quandt C.A."/>
            <person name="Barry K."/>
            <person name="Liu P."/>
            <person name="Grigoriev I."/>
            <person name="Longcore J.E."/>
            <person name="James T.Y."/>
        </authorList>
    </citation>
    <scope>NUCLEOTIDE SEQUENCE</scope>
    <source>
        <strain evidence="8">JEL0476</strain>
    </source>
</reference>
<dbReference type="InterPro" id="IPR000504">
    <property type="entry name" value="RRM_dom"/>
</dbReference>
<dbReference type="InterPro" id="IPR002125">
    <property type="entry name" value="CMP_dCMP_dom"/>
</dbReference>
<evidence type="ECO:0000256" key="5">
    <source>
        <dbReference type="PROSITE-ProRule" id="PRU00176"/>
    </source>
</evidence>
<evidence type="ECO:0000256" key="4">
    <source>
        <dbReference type="ARBA" id="ARBA00041919"/>
    </source>
</evidence>
<evidence type="ECO:0000313" key="9">
    <source>
        <dbReference type="Proteomes" id="UP001211065"/>
    </source>
</evidence>
<dbReference type="CDD" id="cd00590">
    <property type="entry name" value="RRM_SF"/>
    <property type="match status" value="1"/>
</dbReference>
<keyword evidence="2" id="KW-0378">Hydrolase</keyword>
<name>A0AAD5U102_9FUNG</name>
<evidence type="ECO:0000259" key="7">
    <source>
        <dbReference type="PROSITE" id="PS51747"/>
    </source>
</evidence>
<feature type="domain" description="RRM" evidence="6">
    <location>
        <begin position="9"/>
        <end position="86"/>
    </location>
</feature>
<feature type="domain" description="CMP/dCMP-type deaminase" evidence="7">
    <location>
        <begin position="230"/>
        <end position="345"/>
    </location>
</feature>
<keyword evidence="1" id="KW-0677">Repeat</keyword>
<dbReference type="SUPFAM" id="SSF53927">
    <property type="entry name" value="Cytidine deaminase-like"/>
    <property type="match status" value="2"/>
</dbReference>
<evidence type="ECO:0000313" key="8">
    <source>
        <dbReference type="EMBL" id="KAJ3220852.1"/>
    </source>
</evidence>
<evidence type="ECO:0000256" key="2">
    <source>
        <dbReference type="ARBA" id="ARBA00022801"/>
    </source>
</evidence>
<dbReference type="Gene3D" id="3.30.70.330">
    <property type="match status" value="1"/>
</dbReference>
<keyword evidence="9" id="KW-1185">Reference proteome</keyword>
<dbReference type="PROSITE" id="PS50102">
    <property type="entry name" value="RRM"/>
    <property type="match status" value="1"/>
</dbReference>
<evidence type="ECO:0000256" key="3">
    <source>
        <dbReference type="ARBA" id="ARBA00040574"/>
    </source>
</evidence>
<keyword evidence="5" id="KW-0694">RNA-binding</keyword>
<organism evidence="8 9">
    <name type="scientific">Clydaea vesicula</name>
    <dbReference type="NCBI Taxonomy" id="447962"/>
    <lineage>
        <taxon>Eukaryota</taxon>
        <taxon>Fungi</taxon>
        <taxon>Fungi incertae sedis</taxon>
        <taxon>Chytridiomycota</taxon>
        <taxon>Chytridiomycota incertae sedis</taxon>
        <taxon>Chytridiomycetes</taxon>
        <taxon>Lobulomycetales</taxon>
        <taxon>Lobulomycetaceae</taxon>
        <taxon>Clydaea</taxon>
    </lineage>
</organism>
<comment type="caution">
    <text evidence="8">The sequence shown here is derived from an EMBL/GenBank/DDBJ whole genome shotgun (WGS) entry which is preliminary data.</text>
</comment>
<proteinExistence type="predicted"/>
<dbReference type="PANTHER" id="PTHR11086:SF14">
    <property type="entry name" value="CYTIDINE AND DCMP DEAMINASE DOMAIN-CONTAINING PROTEIN 1"/>
    <property type="match status" value="1"/>
</dbReference>
<gene>
    <name evidence="8" type="primary">CDADC1</name>
    <name evidence="8" type="ORF">HK099_003943</name>
</gene>
<dbReference type="InterPro" id="IPR016193">
    <property type="entry name" value="Cytidine_deaminase-like"/>
</dbReference>